<dbReference type="SUPFAM" id="SSF52374">
    <property type="entry name" value="Nucleotidylyl transferase"/>
    <property type="match status" value="1"/>
</dbReference>
<dbReference type="Gene3D" id="3.40.50.620">
    <property type="entry name" value="HUPs"/>
    <property type="match status" value="1"/>
</dbReference>
<dbReference type="Proteomes" id="UP000482800">
    <property type="component" value="Unassembled WGS sequence"/>
</dbReference>
<keyword evidence="1" id="KW-0511">Multifunctional enzyme</keyword>
<reference evidence="5 6" key="1">
    <citation type="submission" date="2020-03" db="EMBL/GenBank/DDBJ databases">
        <title>Whole genome shotgun sequence of Phytohabitans houttuyneae NBRC 108639.</title>
        <authorList>
            <person name="Komaki H."/>
            <person name="Tamura T."/>
        </authorList>
    </citation>
    <scope>NUCLEOTIDE SEQUENCE [LARGE SCALE GENOMIC DNA]</scope>
    <source>
        <strain evidence="5 6">NBRC 108639</strain>
    </source>
</reference>
<accession>A0A6V8KUX0</accession>
<dbReference type="InterPro" id="IPR011611">
    <property type="entry name" value="PfkB_dom"/>
</dbReference>
<dbReference type="PANTHER" id="PTHR46969">
    <property type="entry name" value="BIFUNCTIONAL PROTEIN HLDE"/>
    <property type="match status" value="1"/>
</dbReference>
<sequence>MIVIVGDTLLDRDVDGAVSRISPDAPVPVLAEKSTTDRPGGAGLAALLAARRGEYVALVTGLADDAAGARLSALLSAAGVRIYPLRMTGTTPEKIRLRSRGQALLRLDRGDAEVDGEPTEAALMAIAEADAILVSDYGRGMARHPALRAALAEATAPVVWDPHPRGPAPVRGVRLATPNEAEVQHLTGDSGGGSRVAAAARGGQELRTRWRTGAVAVTMGGDGALLCNGPTPLVVPAPGRMDGDTCGAGDRFATTAALALAGGALVSEAVQEGVREATAYVASGGVQAALAQQEPVAGAAGVGRDAVGELVGRVRARGGRVVATGGCFDLLHAGHIATLEAARRLGDCLVVCLNSDSSVTSLKGPERPMVRQEDRARLLSALSAVDAVVVFDESTPDAVLSWLRPDVWVKGGDYGSDGGLLPEADLVQRWGGECVIVPYLDGRSTTRMIAAARHLEGV</sequence>
<dbReference type="NCBIfam" id="TIGR00125">
    <property type="entry name" value="cyt_tran_rel"/>
    <property type="match status" value="1"/>
</dbReference>
<evidence type="ECO:0000256" key="1">
    <source>
        <dbReference type="ARBA" id="ARBA00023268"/>
    </source>
</evidence>
<gene>
    <name evidence="5" type="primary">hldE</name>
    <name evidence="5" type="ORF">Phou_102390</name>
</gene>
<organism evidence="5 6">
    <name type="scientific">Phytohabitans houttuyneae</name>
    <dbReference type="NCBI Taxonomy" id="1076126"/>
    <lineage>
        <taxon>Bacteria</taxon>
        <taxon>Bacillati</taxon>
        <taxon>Actinomycetota</taxon>
        <taxon>Actinomycetes</taxon>
        <taxon>Micromonosporales</taxon>
        <taxon>Micromonosporaceae</taxon>
    </lineage>
</organism>
<evidence type="ECO:0000313" key="6">
    <source>
        <dbReference type="Proteomes" id="UP000482800"/>
    </source>
</evidence>
<dbReference type="Gene3D" id="3.40.1190.20">
    <property type="match status" value="1"/>
</dbReference>
<dbReference type="SUPFAM" id="SSF53613">
    <property type="entry name" value="Ribokinase-like"/>
    <property type="match status" value="1"/>
</dbReference>
<feature type="domain" description="Cytidyltransferase-like" evidence="4">
    <location>
        <begin position="324"/>
        <end position="417"/>
    </location>
</feature>
<dbReference type="Pfam" id="PF00294">
    <property type="entry name" value="PfkB"/>
    <property type="match status" value="1"/>
</dbReference>
<evidence type="ECO:0000259" key="3">
    <source>
        <dbReference type="Pfam" id="PF00294"/>
    </source>
</evidence>
<dbReference type="EMBL" id="BLPF01000005">
    <property type="protein sequence ID" value="GFJ86059.1"/>
    <property type="molecule type" value="Genomic_DNA"/>
</dbReference>
<proteinExistence type="predicted"/>
<dbReference type="InterPro" id="IPR014729">
    <property type="entry name" value="Rossmann-like_a/b/a_fold"/>
</dbReference>
<dbReference type="InterPro" id="IPR004821">
    <property type="entry name" value="Cyt_trans-like"/>
</dbReference>
<keyword evidence="6" id="KW-1185">Reference proteome</keyword>
<protein>
    <submittedName>
        <fullName evidence="5">Bifunctional protein HldE</fullName>
    </submittedName>
</protein>
<dbReference type="RefSeq" id="WP_173071720.1">
    <property type="nucleotide sequence ID" value="NZ_BAABGO010000002.1"/>
</dbReference>
<dbReference type="GO" id="GO:0033786">
    <property type="term" value="F:heptose-1-phosphate adenylyltransferase activity"/>
    <property type="evidence" value="ECO:0007669"/>
    <property type="project" value="TreeGrafter"/>
</dbReference>
<dbReference type="PANTHER" id="PTHR46969:SF1">
    <property type="entry name" value="BIFUNCTIONAL PROTEIN HLDE"/>
    <property type="match status" value="1"/>
</dbReference>
<name>A0A6V8KUX0_9ACTN</name>
<keyword evidence="2" id="KW-0119">Carbohydrate metabolism</keyword>
<evidence type="ECO:0000256" key="2">
    <source>
        <dbReference type="ARBA" id="ARBA00023277"/>
    </source>
</evidence>
<feature type="domain" description="Carbohydrate kinase PfkB" evidence="3">
    <location>
        <begin position="2"/>
        <end position="289"/>
    </location>
</feature>
<dbReference type="AlphaFoldDB" id="A0A6V8KUX0"/>
<dbReference type="InterPro" id="IPR029056">
    <property type="entry name" value="Ribokinase-like"/>
</dbReference>
<dbReference type="GO" id="GO:0033785">
    <property type="term" value="F:heptose 7-phosphate kinase activity"/>
    <property type="evidence" value="ECO:0007669"/>
    <property type="project" value="TreeGrafter"/>
</dbReference>
<dbReference type="GO" id="GO:0005829">
    <property type="term" value="C:cytosol"/>
    <property type="evidence" value="ECO:0007669"/>
    <property type="project" value="TreeGrafter"/>
</dbReference>
<dbReference type="Pfam" id="PF01467">
    <property type="entry name" value="CTP_transf_like"/>
    <property type="match status" value="1"/>
</dbReference>
<evidence type="ECO:0000313" key="5">
    <source>
        <dbReference type="EMBL" id="GFJ86059.1"/>
    </source>
</evidence>
<reference evidence="5 6" key="2">
    <citation type="submission" date="2020-03" db="EMBL/GenBank/DDBJ databases">
        <authorList>
            <person name="Ichikawa N."/>
            <person name="Kimura A."/>
            <person name="Kitahashi Y."/>
            <person name="Uohara A."/>
        </authorList>
    </citation>
    <scope>NUCLEOTIDE SEQUENCE [LARGE SCALE GENOMIC DNA]</scope>
    <source>
        <strain evidence="5 6">NBRC 108639</strain>
    </source>
</reference>
<evidence type="ECO:0000259" key="4">
    <source>
        <dbReference type="Pfam" id="PF01467"/>
    </source>
</evidence>
<comment type="caution">
    <text evidence="5">The sequence shown here is derived from an EMBL/GenBank/DDBJ whole genome shotgun (WGS) entry which is preliminary data.</text>
</comment>